<evidence type="ECO:0000313" key="1">
    <source>
        <dbReference type="EMBL" id="SEH44007.1"/>
    </source>
</evidence>
<accession>A0A1H6I660</accession>
<dbReference type="STRING" id="420404.SAMN05421793_10454"/>
<keyword evidence="2" id="KW-1185">Reference proteome</keyword>
<organism evidence="1 2">
    <name type="scientific">Epilithonimonas hominis</name>
    <dbReference type="NCBI Taxonomy" id="420404"/>
    <lineage>
        <taxon>Bacteria</taxon>
        <taxon>Pseudomonadati</taxon>
        <taxon>Bacteroidota</taxon>
        <taxon>Flavobacteriia</taxon>
        <taxon>Flavobacteriales</taxon>
        <taxon>Weeksellaceae</taxon>
        <taxon>Chryseobacterium group</taxon>
        <taxon>Epilithonimonas</taxon>
    </lineage>
</organism>
<dbReference type="RefSeq" id="WP_089768238.1">
    <property type="nucleotide sequence ID" value="NZ_DAMBVG010000047.1"/>
</dbReference>
<dbReference type="Gene3D" id="3.30.2310.20">
    <property type="entry name" value="RelE-like"/>
    <property type="match status" value="1"/>
</dbReference>
<dbReference type="InterPro" id="IPR035093">
    <property type="entry name" value="RelE/ParE_toxin_dom_sf"/>
</dbReference>
<dbReference type="Proteomes" id="UP000198555">
    <property type="component" value="Unassembled WGS sequence"/>
</dbReference>
<evidence type="ECO:0000313" key="2">
    <source>
        <dbReference type="Proteomes" id="UP000198555"/>
    </source>
</evidence>
<dbReference type="AlphaFoldDB" id="A0A1H6I660"/>
<gene>
    <name evidence="1" type="ORF">SAMN05421793_10454</name>
</gene>
<name>A0A1H6I660_9FLAO</name>
<reference evidence="2" key="1">
    <citation type="submission" date="2016-10" db="EMBL/GenBank/DDBJ databases">
        <authorList>
            <person name="Varghese N."/>
            <person name="Submissions S."/>
        </authorList>
    </citation>
    <scope>NUCLEOTIDE SEQUENCE [LARGE SCALE GENOMIC DNA]</scope>
    <source>
        <strain evidence="2">DSM 19326</strain>
    </source>
</reference>
<protein>
    <submittedName>
        <fullName evidence="1">Plasmid stabilization system protein ParE</fullName>
    </submittedName>
</protein>
<proteinExistence type="predicted"/>
<dbReference type="EMBL" id="FNWX01000004">
    <property type="protein sequence ID" value="SEH44007.1"/>
    <property type="molecule type" value="Genomic_DNA"/>
</dbReference>
<sequence length="99" mass="11763">MKIKFSDESLSDLRNIEEYLLEHWSDKILDDFLTKLDEIVEIICDGKVVFQKYEDTIYHKILITKHNTLIYMIENNTLKIVKILQNFQDPNGNEKSLKS</sequence>